<gene>
    <name evidence="1" type="ORF">SAMN04487818_11120</name>
</gene>
<dbReference type="InterPro" id="IPR022291">
    <property type="entry name" value="Bacteriocin_synth_cyclodeHase"/>
</dbReference>
<dbReference type="Proteomes" id="UP000199051">
    <property type="component" value="Unassembled WGS sequence"/>
</dbReference>
<dbReference type="InterPro" id="IPR035985">
    <property type="entry name" value="Ubiquitin-activating_enz"/>
</dbReference>
<sequence length="340" mass="35752">MLRRRDGELQLGLDPRRALVVSGLPDQVAAAAAGLTGVRTADEVVAGVGPPHRRMLRALVRDLVEHGLVDDAARSARVPPRLAADELTAALRPGLPSPGDRAGLRVRVDGDGRLAIAVARLLAASGVGRLQVSARGSVLAQDVGTGYRAEDVGRPRVVAAQESVSSVDHAVVLRRFTRFRPDLVVLADALVPDPATASALAAQGQPHLAVLVRDGVGIVGPLVVPGVSSCLHCADQHRTDLDPCWPRLATQLAGRAQSADLASTQLTAGLAVTQVLRAVSWLREPTGRPPATWNATVEVDPLTATVDHRRWLPHASCPCGAATKPTYRHLIRARDPGQTG</sequence>
<dbReference type="Gene3D" id="3.40.50.720">
    <property type="entry name" value="NAD(P)-binding Rossmann-like Domain"/>
    <property type="match status" value="1"/>
</dbReference>
<accession>A0A1H9WNF6</accession>
<protein>
    <submittedName>
        <fullName evidence="1">Bacteriocin biosynthesis cyclodehydratase domain-containing protein</fullName>
    </submittedName>
</protein>
<proteinExistence type="predicted"/>
<keyword evidence="2" id="KW-1185">Reference proteome</keyword>
<dbReference type="SUPFAM" id="SSF69572">
    <property type="entry name" value="Activating enzymes of the ubiquitin-like proteins"/>
    <property type="match status" value="1"/>
</dbReference>
<evidence type="ECO:0000313" key="2">
    <source>
        <dbReference type="Proteomes" id="UP000199051"/>
    </source>
</evidence>
<dbReference type="STRING" id="155974.SAMN04487818_11120"/>
<dbReference type="NCBIfam" id="TIGR03882">
    <property type="entry name" value="cyclo_dehyd_2"/>
    <property type="match status" value="1"/>
</dbReference>
<dbReference type="EMBL" id="FOGI01000011">
    <property type="protein sequence ID" value="SES35452.1"/>
    <property type="molecule type" value="Genomic_DNA"/>
</dbReference>
<dbReference type="AlphaFoldDB" id="A0A1H9WNF6"/>
<dbReference type="GO" id="GO:0008641">
    <property type="term" value="F:ubiquitin-like modifier activating enzyme activity"/>
    <property type="evidence" value="ECO:0007669"/>
    <property type="project" value="InterPro"/>
</dbReference>
<organism evidence="1 2">
    <name type="scientific">Actinokineospora terrae</name>
    <dbReference type="NCBI Taxonomy" id="155974"/>
    <lineage>
        <taxon>Bacteria</taxon>
        <taxon>Bacillati</taxon>
        <taxon>Actinomycetota</taxon>
        <taxon>Actinomycetes</taxon>
        <taxon>Pseudonocardiales</taxon>
        <taxon>Pseudonocardiaceae</taxon>
        <taxon>Actinokineospora</taxon>
    </lineage>
</organism>
<evidence type="ECO:0000313" key="1">
    <source>
        <dbReference type="EMBL" id="SES35452.1"/>
    </source>
</evidence>
<reference evidence="2" key="1">
    <citation type="submission" date="2016-10" db="EMBL/GenBank/DDBJ databases">
        <authorList>
            <person name="Varghese N."/>
            <person name="Submissions S."/>
        </authorList>
    </citation>
    <scope>NUCLEOTIDE SEQUENCE [LARGE SCALE GENOMIC DNA]</scope>
    <source>
        <strain evidence="2">DSM 44260</strain>
    </source>
</reference>
<name>A0A1H9WNF6_9PSEU</name>